<name>A0A7C8JKY1_ORBOL</name>
<feature type="region of interest" description="Disordered" evidence="1">
    <location>
        <begin position="30"/>
        <end position="85"/>
    </location>
</feature>
<dbReference type="GO" id="GO:0001164">
    <property type="term" value="F:RNA polymerase I core promoter sequence-specific DNA binding"/>
    <property type="evidence" value="ECO:0007669"/>
    <property type="project" value="InterPro"/>
</dbReference>
<comment type="caution">
    <text evidence="2">The sequence shown here is derived from an EMBL/GenBank/DDBJ whole genome shotgun (WGS) entry which is preliminary data.</text>
</comment>
<sequence length="418" mass="47314">METDYVMMTSKPVFSYPIPHSTFIPLSYESVTASGQTRKRKRTKSLATNASENIEGEEEGEGEEKAQDKEEEEEGPVSKTVNDAGLRSLATPWDRVPTAASWAPTGAHKLPPILTTDSDNTDDEMLDGDDEDADNDDDDDIIDGKRKRLASNLEYRIRNAGYADDIMERLPPTQPTSLQAKHLSNINTVLHLCILRRDWGRAKRAFRLLLLSDSETDVKNLRLKTIWKLGVEILSWEYQRPVDVDSQHETDGSGDTGGSRRNYAKVIEYMDRLVIMYPHYKHYVVGKGVNATTILPILMHFEILALHEKLSTALKSGESGVVLDVISGIEALVERLKTLQETPPWVDMGDLWRLRGQLYTWAADLSLMLLNDQEGHIRYKIAGHKLSQRMKERGLPGWEEFSSEHDEVLIEDNVNIQL</sequence>
<evidence type="ECO:0000313" key="3">
    <source>
        <dbReference type="Proteomes" id="UP000480548"/>
    </source>
</evidence>
<dbReference type="GO" id="GO:0042790">
    <property type="term" value="P:nucleolar large rRNA transcription by RNA polymerase I"/>
    <property type="evidence" value="ECO:0007669"/>
    <property type="project" value="TreeGrafter"/>
</dbReference>
<proteinExistence type="predicted"/>
<dbReference type="PANTHER" id="PTHR28244:SF1">
    <property type="entry name" value="RNA POLYMERASE I-SPECIFIC TRANSCRIPTION INITIATION FACTOR RRN11"/>
    <property type="match status" value="1"/>
</dbReference>
<gene>
    <name evidence="2" type="ORF">TWF703_008342</name>
</gene>
<dbReference type="AlphaFoldDB" id="A0A7C8JKY1"/>
<evidence type="ECO:0000313" key="2">
    <source>
        <dbReference type="EMBL" id="KAF3130176.1"/>
    </source>
</evidence>
<reference evidence="2 3" key="1">
    <citation type="submission" date="2019-06" db="EMBL/GenBank/DDBJ databases">
        <authorList>
            <person name="Palmer J.M."/>
        </authorList>
    </citation>
    <scope>NUCLEOTIDE SEQUENCE [LARGE SCALE GENOMIC DNA]</scope>
    <source>
        <strain evidence="2 3">TWF703</strain>
    </source>
</reference>
<dbReference type="EMBL" id="WIQZ01000056">
    <property type="protein sequence ID" value="KAF3130176.1"/>
    <property type="molecule type" value="Genomic_DNA"/>
</dbReference>
<evidence type="ECO:0000256" key="1">
    <source>
        <dbReference type="SAM" id="MobiDB-lite"/>
    </source>
</evidence>
<dbReference type="InterPro" id="IPR007224">
    <property type="entry name" value="TIF_Rrn11"/>
</dbReference>
<dbReference type="Proteomes" id="UP000480548">
    <property type="component" value="Unassembled WGS sequence"/>
</dbReference>
<feature type="compositionally biased region" description="Acidic residues" evidence="1">
    <location>
        <begin position="119"/>
        <end position="139"/>
    </location>
</feature>
<dbReference type="GO" id="GO:0017025">
    <property type="term" value="F:TBP-class protein binding"/>
    <property type="evidence" value="ECO:0007669"/>
    <property type="project" value="TreeGrafter"/>
</dbReference>
<dbReference type="GO" id="GO:0001181">
    <property type="term" value="F:RNA polymerase I general transcription initiation factor activity"/>
    <property type="evidence" value="ECO:0007669"/>
    <property type="project" value="InterPro"/>
</dbReference>
<dbReference type="Pfam" id="PF04090">
    <property type="entry name" value="Rrn11"/>
    <property type="match status" value="1"/>
</dbReference>
<feature type="region of interest" description="Disordered" evidence="1">
    <location>
        <begin position="100"/>
        <end position="139"/>
    </location>
</feature>
<dbReference type="GO" id="GO:0070860">
    <property type="term" value="C:RNA polymerase I core factor complex"/>
    <property type="evidence" value="ECO:0007669"/>
    <property type="project" value="TreeGrafter"/>
</dbReference>
<accession>A0A7C8JKY1</accession>
<dbReference type="PANTHER" id="PTHR28244">
    <property type="entry name" value="RNA POLYMERASE I-SPECIFIC TRANSCRIPTION INITIATION FACTOR RRN11"/>
    <property type="match status" value="1"/>
</dbReference>
<organism evidence="2 3">
    <name type="scientific">Orbilia oligospora</name>
    <name type="common">Nematode-trapping fungus</name>
    <name type="synonym">Arthrobotrys oligospora</name>
    <dbReference type="NCBI Taxonomy" id="2813651"/>
    <lineage>
        <taxon>Eukaryota</taxon>
        <taxon>Fungi</taxon>
        <taxon>Dikarya</taxon>
        <taxon>Ascomycota</taxon>
        <taxon>Pezizomycotina</taxon>
        <taxon>Orbiliomycetes</taxon>
        <taxon>Orbiliales</taxon>
        <taxon>Orbiliaceae</taxon>
        <taxon>Orbilia</taxon>
    </lineage>
</organism>
<protein>
    <submittedName>
        <fullName evidence="2">Uncharacterized protein</fullName>
    </submittedName>
</protein>
<dbReference type="InterPro" id="IPR053029">
    <property type="entry name" value="RNA_pol_I-specific_init_factor"/>
</dbReference>